<feature type="compositionally biased region" description="Pro residues" evidence="1">
    <location>
        <begin position="58"/>
        <end position="74"/>
    </location>
</feature>
<sequence>MDVRRRAASRPARPPASAARLRVPSPAAARKKVLMWSFEGAGKGDPTAIRRLSVTIRLPPPLPRPTPSARPGPHLPVGAGEGARLAAACRASTAWMHGMKRLEADLPCRAAAGGQLRVQAAW</sequence>
<evidence type="ECO:0000256" key="1">
    <source>
        <dbReference type="SAM" id="MobiDB-lite"/>
    </source>
</evidence>
<dbReference type="EMBL" id="CP144754">
    <property type="protein sequence ID" value="WVZ99006.1"/>
    <property type="molecule type" value="Genomic_DNA"/>
</dbReference>
<name>A0AAQ3XGM6_PASNO</name>
<feature type="region of interest" description="Disordered" evidence="1">
    <location>
        <begin position="57"/>
        <end position="79"/>
    </location>
</feature>
<feature type="region of interest" description="Disordered" evidence="1">
    <location>
        <begin position="1"/>
        <end position="24"/>
    </location>
</feature>
<proteinExistence type="predicted"/>
<evidence type="ECO:0000313" key="2">
    <source>
        <dbReference type="EMBL" id="WVZ99006.1"/>
    </source>
</evidence>
<feature type="compositionally biased region" description="Low complexity" evidence="1">
    <location>
        <begin position="9"/>
        <end position="24"/>
    </location>
</feature>
<protein>
    <submittedName>
        <fullName evidence="2">Uncharacterized protein</fullName>
    </submittedName>
</protein>
<gene>
    <name evidence="2" type="ORF">U9M48_044369</name>
</gene>
<dbReference type="Proteomes" id="UP001341281">
    <property type="component" value="Chromosome 10"/>
</dbReference>
<reference evidence="2 3" key="1">
    <citation type="submission" date="2024-02" db="EMBL/GenBank/DDBJ databases">
        <title>High-quality chromosome-scale genome assembly of Pensacola bahiagrass (Paspalum notatum Flugge var. saurae).</title>
        <authorList>
            <person name="Vega J.M."/>
            <person name="Podio M."/>
            <person name="Orjuela J."/>
            <person name="Siena L.A."/>
            <person name="Pessino S.C."/>
            <person name="Combes M.C."/>
            <person name="Mariac C."/>
            <person name="Albertini E."/>
            <person name="Pupilli F."/>
            <person name="Ortiz J.P.A."/>
            <person name="Leblanc O."/>
        </authorList>
    </citation>
    <scope>NUCLEOTIDE SEQUENCE [LARGE SCALE GENOMIC DNA]</scope>
    <source>
        <strain evidence="2">R1</strain>
        <tissue evidence="2">Leaf</tissue>
    </source>
</reference>
<organism evidence="2 3">
    <name type="scientific">Paspalum notatum var. saurae</name>
    <dbReference type="NCBI Taxonomy" id="547442"/>
    <lineage>
        <taxon>Eukaryota</taxon>
        <taxon>Viridiplantae</taxon>
        <taxon>Streptophyta</taxon>
        <taxon>Embryophyta</taxon>
        <taxon>Tracheophyta</taxon>
        <taxon>Spermatophyta</taxon>
        <taxon>Magnoliopsida</taxon>
        <taxon>Liliopsida</taxon>
        <taxon>Poales</taxon>
        <taxon>Poaceae</taxon>
        <taxon>PACMAD clade</taxon>
        <taxon>Panicoideae</taxon>
        <taxon>Andropogonodae</taxon>
        <taxon>Paspaleae</taxon>
        <taxon>Paspalinae</taxon>
        <taxon>Paspalum</taxon>
    </lineage>
</organism>
<accession>A0AAQ3XGM6</accession>
<evidence type="ECO:0000313" key="3">
    <source>
        <dbReference type="Proteomes" id="UP001341281"/>
    </source>
</evidence>
<keyword evidence="3" id="KW-1185">Reference proteome</keyword>
<dbReference type="AlphaFoldDB" id="A0AAQ3XGM6"/>